<dbReference type="Proteomes" id="UP000349468">
    <property type="component" value="Unassembled WGS sequence"/>
</dbReference>
<keyword evidence="1" id="KW-1133">Transmembrane helix</keyword>
<organism evidence="2 3">
    <name type="scientific">Pseudomonas fluorescens</name>
    <dbReference type="NCBI Taxonomy" id="294"/>
    <lineage>
        <taxon>Bacteria</taxon>
        <taxon>Pseudomonadati</taxon>
        <taxon>Pseudomonadota</taxon>
        <taxon>Gammaproteobacteria</taxon>
        <taxon>Pseudomonadales</taxon>
        <taxon>Pseudomonadaceae</taxon>
        <taxon>Pseudomonas</taxon>
    </lineage>
</organism>
<accession>A0A5E7KWJ3</accession>
<gene>
    <name evidence="2" type="ORF">PS870_02946</name>
</gene>
<feature type="transmembrane region" description="Helical" evidence="1">
    <location>
        <begin position="36"/>
        <end position="57"/>
    </location>
</feature>
<name>A0A5E7KWJ3_PSEFL</name>
<evidence type="ECO:0000313" key="2">
    <source>
        <dbReference type="EMBL" id="VVP03738.1"/>
    </source>
</evidence>
<evidence type="ECO:0000313" key="3">
    <source>
        <dbReference type="Proteomes" id="UP000349468"/>
    </source>
</evidence>
<dbReference type="AlphaFoldDB" id="A0A5E7KWJ3"/>
<proteinExistence type="predicted"/>
<sequence length="150" mass="16515">MTDNKLVSSGVHVTQGRGTALGHLHWPGPRSWKREATFLVAILMGLTAGYFTVSHFASQAAQDLADRCTARFEIELENADIDSLTRALPRSLCECLANSLLDKNGIARLAMVNWRLLDPLALEPVTEKDEDSCINALWVPSVELAKRLSL</sequence>
<protein>
    <submittedName>
        <fullName evidence="2">Uncharacterized protein</fullName>
    </submittedName>
</protein>
<dbReference type="RefSeq" id="WP_154912519.1">
    <property type="nucleotide sequence ID" value="NZ_CABVIK010000009.1"/>
</dbReference>
<reference evidence="2 3" key="1">
    <citation type="submission" date="2019-09" db="EMBL/GenBank/DDBJ databases">
        <authorList>
            <person name="Chandra G."/>
            <person name="Truman W A."/>
        </authorList>
    </citation>
    <scope>NUCLEOTIDE SEQUENCE [LARGE SCALE GENOMIC DNA]</scope>
    <source>
        <strain evidence="2">PS870</strain>
    </source>
</reference>
<keyword evidence="1" id="KW-0812">Transmembrane</keyword>
<dbReference type="EMBL" id="CABVIK010000009">
    <property type="protein sequence ID" value="VVP03738.1"/>
    <property type="molecule type" value="Genomic_DNA"/>
</dbReference>
<evidence type="ECO:0000256" key="1">
    <source>
        <dbReference type="SAM" id="Phobius"/>
    </source>
</evidence>
<keyword evidence="1" id="KW-0472">Membrane</keyword>